<dbReference type="Proteomes" id="UP000296049">
    <property type="component" value="Unassembled WGS sequence"/>
</dbReference>
<organism evidence="1 2">
    <name type="scientific">Anas platyrhynchos</name>
    <name type="common">Mallard</name>
    <name type="synonym">Anas boschas</name>
    <dbReference type="NCBI Taxonomy" id="8839"/>
    <lineage>
        <taxon>Eukaryota</taxon>
        <taxon>Metazoa</taxon>
        <taxon>Chordata</taxon>
        <taxon>Craniata</taxon>
        <taxon>Vertebrata</taxon>
        <taxon>Euteleostomi</taxon>
        <taxon>Archelosauria</taxon>
        <taxon>Archosauria</taxon>
        <taxon>Dinosauria</taxon>
        <taxon>Saurischia</taxon>
        <taxon>Theropoda</taxon>
        <taxon>Coelurosauria</taxon>
        <taxon>Aves</taxon>
        <taxon>Neognathae</taxon>
        <taxon>Galloanserae</taxon>
        <taxon>Anseriformes</taxon>
        <taxon>Anatidae</taxon>
        <taxon>Anatinae</taxon>
        <taxon>Anas</taxon>
    </lineage>
</organism>
<gene>
    <name evidence="1" type="ORF">Anapl_00241</name>
</gene>
<reference evidence="2" key="1">
    <citation type="journal article" date="2013" name="Nat. Genet.">
        <title>The duck genome and transcriptome provide insight into an avian influenza virus reservoir species.</title>
        <authorList>
            <person name="Huang Y."/>
            <person name="Li Y."/>
            <person name="Burt D.W."/>
            <person name="Chen H."/>
            <person name="Zhang Y."/>
            <person name="Qian W."/>
            <person name="Kim H."/>
            <person name="Gan S."/>
            <person name="Zhao Y."/>
            <person name="Li J."/>
            <person name="Yi K."/>
            <person name="Feng H."/>
            <person name="Zhu P."/>
            <person name="Li B."/>
            <person name="Liu Q."/>
            <person name="Fairley S."/>
            <person name="Magor K.E."/>
            <person name="Du Z."/>
            <person name="Hu X."/>
            <person name="Goodman L."/>
            <person name="Tafer H."/>
            <person name="Vignal A."/>
            <person name="Lee T."/>
            <person name="Kim K.W."/>
            <person name="Sheng Z."/>
            <person name="An Y."/>
            <person name="Searle S."/>
            <person name="Herrero J."/>
            <person name="Groenen M.A."/>
            <person name="Crooijmans R.P."/>
            <person name="Faraut T."/>
            <person name="Cai Q."/>
            <person name="Webster R.G."/>
            <person name="Aldridge J.R."/>
            <person name="Warren W.C."/>
            <person name="Bartschat S."/>
            <person name="Kehr S."/>
            <person name="Marz M."/>
            <person name="Stadler P.F."/>
            <person name="Smith J."/>
            <person name="Kraus R.H."/>
            <person name="Zhao Y."/>
            <person name="Ren L."/>
            <person name="Fei J."/>
            <person name="Morisson M."/>
            <person name="Kaiser P."/>
            <person name="Griffin D.K."/>
            <person name="Rao M."/>
            <person name="Pitel F."/>
            <person name="Wang J."/>
            <person name="Li N."/>
        </authorList>
    </citation>
    <scope>NUCLEOTIDE SEQUENCE [LARGE SCALE GENOMIC DNA]</scope>
</reference>
<name>R0M1R3_ANAPL</name>
<keyword evidence="2" id="KW-1185">Reference proteome</keyword>
<proteinExistence type="predicted"/>
<accession>R0M1R3</accession>
<evidence type="ECO:0000313" key="1">
    <source>
        <dbReference type="EMBL" id="EOB08030.1"/>
    </source>
</evidence>
<sequence length="249" mass="28168">MDVALIYPCSSNVHDQSKKDSVLVNGESNTVNEGIKGQTDQKGTEGCEFATSFTNTILDVIPPSSIILQWKLHKILKLAQLLLQSLKSRNEFYPWNSSHLQYDMQGIINTTLKLLICEPMKNESVSWIIYHLHFDLHPGIWLRSDIMGSSFIVVSVPGYTLLPPHRLFVWKSSTSLASCVEQLIQGRQEQSQIYISVQIYQEEQGYQIGLSCLKEDRFSKFRFLSSSTNDIAFILSSKMILGEVQSSSV</sequence>
<evidence type="ECO:0000313" key="2">
    <source>
        <dbReference type="Proteomes" id="UP000296049"/>
    </source>
</evidence>
<dbReference type="EMBL" id="KB742479">
    <property type="protein sequence ID" value="EOB08030.1"/>
    <property type="molecule type" value="Genomic_DNA"/>
</dbReference>
<dbReference type="AlphaFoldDB" id="R0M1R3"/>
<protein>
    <submittedName>
        <fullName evidence="1">Uncharacterized protein</fullName>
    </submittedName>
</protein>